<dbReference type="SMART" id="SM00584">
    <property type="entry name" value="TLDc"/>
    <property type="match status" value="1"/>
</dbReference>
<reference evidence="4" key="1">
    <citation type="submission" date="2013-07" db="EMBL/GenBank/DDBJ databases">
        <authorList>
            <person name="Geib S."/>
        </authorList>
    </citation>
    <scope>NUCLEOTIDE SEQUENCE</scope>
</reference>
<proteinExistence type="evidence at transcript level"/>
<evidence type="ECO:0000256" key="1">
    <source>
        <dbReference type="SAM" id="MobiDB-lite"/>
    </source>
</evidence>
<organism evidence="4">
    <name type="scientific">Ceratitis capitata</name>
    <name type="common">Mediterranean fruit fly</name>
    <name type="synonym">Tephritis capitata</name>
    <dbReference type="NCBI Taxonomy" id="7213"/>
    <lineage>
        <taxon>Eukaryota</taxon>
        <taxon>Metazoa</taxon>
        <taxon>Ecdysozoa</taxon>
        <taxon>Arthropoda</taxon>
        <taxon>Hexapoda</taxon>
        <taxon>Insecta</taxon>
        <taxon>Pterygota</taxon>
        <taxon>Neoptera</taxon>
        <taxon>Endopterygota</taxon>
        <taxon>Diptera</taxon>
        <taxon>Brachycera</taxon>
        <taxon>Muscomorpha</taxon>
        <taxon>Tephritoidea</taxon>
        <taxon>Tephritidae</taxon>
        <taxon>Ceratitis</taxon>
        <taxon>Ceratitis</taxon>
    </lineage>
</organism>
<accession>W8BSZ9</accession>
<evidence type="ECO:0000313" key="5">
    <source>
        <dbReference type="Proteomes" id="UP000606786"/>
    </source>
</evidence>
<evidence type="ECO:0000313" key="4">
    <source>
        <dbReference type="EMBL" id="JAC02298.1"/>
    </source>
</evidence>
<sequence>MGNSNSRSDSGIDVQNGLSGVSREKLPKTSPTVPITDGVSAANNNAMLKAERSMSRSASGADVTEKYLTQLVPIEKLSEILKEKSAKHGVNGIVSDVFVSQVFPQYADLGKRLFRLMHSASKATTAHLGTMAFRQQCERFLGIMDDEKILECYIKMYAEDDNPEFITKEGVTRLLFICYTIAMQHSGNAVLCPAINRTFGSVTKSIFFSHDNLSVGFVCRWFEQNLIRLVLLVHKYCLHTLTTSYRGLEQQSQSCGIELQTPVLEQRNPFPDAANKDASTSNYESLMPLSQAWLLAGGLPPLFSKPQTIQSPTSNKSSAAQIFKEKLSMMPSHWTLLYDSNDHGLGANRFLHHVLGYRGPTLVLIHTKDDQTYCIASPTEWKETHLYTGGEGSCIIQLFPKFVILEKKPNILYLNTSIRGYPKGVRAGSDPRKPIIAIDEHFEKVDCKGLAAVLIAIEVWGCGDKASRDVQLDIKKWQIKEAERQRTVKLTAADWMDHPDRYLLELGGRTNYNN</sequence>
<feature type="domain" description="TLDc" evidence="2">
    <location>
        <begin position="309"/>
        <end position="463"/>
    </location>
</feature>
<dbReference type="PROSITE" id="PS51886">
    <property type="entry name" value="TLDC"/>
    <property type="match status" value="1"/>
</dbReference>
<evidence type="ECO:0000259" key="2">
    <source>
        <dbReference type="PROSITE" id="PS51886"/>
    </source>
</evidence>
<gene>
    <name evidence="3" type="ORF">CCAP1982_LOCUS6282</name>
</gene>
<name>W8BSZ9_CERCA</name>
<dbReference type="EMBL" id="GAMC01004258">
    <property type="protein sequence ID" value="JAC02298.1"/>
    <property type="molecule type" value="mRNA"/>
</dbReference>
<evidence type="ECO:0000313" key="3">
    <source>
        <dbReference type="EMBL" id="CAD6997650.1"/>
    </source>
</evidence>
<dbReference type="Pfam" id="PF07534">
    <property type="entry name" value="TLD"/>
    <property type="match status" value="1"/>
</dbReference>
<dbReference type="OrthoDB" id="289228at2759"/>
<dbReference type="KEGG" id="ccat:101461355"/>
<dbReference type="InterPro" id="IPR006571">
    <property type="entry name" value="TLDc_dom"/>
</dbReference>
<dbReference type="AlphaFoldDB" id="W8BSZ9"/>
<feature type="region of interest" description="Disordered" evidence="1">
    <location>
        <begin position="1"/>
        <end position="39"/>
    </location>
</feature>
<reference evidence="4" key="2">
    <citation type="journal article" date="2014" name="BMC Genomics">
        <title>A genomic perspective to assessing quality of mass-reared SIT flies used in Mediterranean fruit fly (Ceratitis capitata) eradication in California.</title>
        <authorList>
            <person name="Calla B."/>
            <person name="Hall B."/>
            <person name="Hou S."/>
            <person name="Geib S.M."/>
        </authorList>
    </citation>
    <scope>NUCLEOTIDE SEQUENCE</scope>
</reference>
<keyword evidence="5" id="KW-1185">Reference proteome</keyword>
<reference evidence="3" key="3">
    <citation type="submission" date="2020-11" db="EMBL/GenBank/DDBJ databases">
        <authorList>
            <person name="Whitehead M."/>
        </authorList>
    </citation>
    <scope>NUCLEOTIDE SEQUENCE</scope>
    <source>
        <strain evidence="3">EGII</strain>
    </source>
</reference>
<protein>
    <submittedName>
        <fullName evidence="3">(Mediterranean fruit fly) hypothetical protein</fullName>
    </submittedName>
</protein>
<dbReference type="EMBL" id="CAJHJT010000012">
    <property type="protein sequence ID" value="CAD6997650.1"/>
    <property type="molecule type" value="Genomic_DNA"/>
</dbReference>
<dbReference type="Proteomes" id="UP000606786">
    <property type="component" value="Unassembled WGS sequence"/>
</dbReference>